<dbReference type="EMBL" id="SNZR01000013">
    <property type="protein sequence ID" value="TDR90140.1"/>
    <property type="molecule type" value="Genomic_DNA"/>
</dbReference>
<accession>A0A4R7BW96</accession>
<evidence type="ECO:0000256" key="2">
    <source>
        <dbReference type="ARBA" id="ARBA00023027"/>
    </source>
</evidence>
<evidence type="ECO:0000256" key="1">
    <source>
        <dbReference type="ARBA" id="ARBA00023002"/>
    </source>
</evidence>
<feature type="domain" description="D-isomer specific 2-hydroxyacid dehydrogenase NAD-binding" evidence="3">
    <location>
        <begin position="106"/>
        <end position="284"/>
    </location>
</feature>
<dbReference type="Proteomes" id="UP000295122">
    <property type="component" value="Unassembled WGS sequence"/>
</dbReference>
<evidence type="ECO:0000313" key="4">
    <source>
        <dbReference type="EMBL" id="TDR90140.1"/>
    </source>
</evidence>
<dbReference type="PANTHER" id="PTHR43333:SF1">
    <property type="entry name" value="D-ISOMER SPECIFIC 2-HYDROXYACID DEHYDROGENASE NAD-BINDING DOMAIN-CONTAINING PROTEIN"/>
    <property type="match status" value="1"/>
</dbReference>
<dbReference type="OrthoDB" id="9787219at2"/>
<dbReference type="GO" id="GO:0051287">
    <property type="term" value="F:NAD binding"/>
    <property type="evidence" value="ECO:0007669"/>
    <property type="project" value="InterPro"/>
</dbReference>
<dbReference type="SUPFAM" id="SSF51735">
    <property type="entry name" value="NAD(P)-binding Rossmann-fold domains"/>
    <property type="match status" value="1"/>
</dbReference>
<dbReference type="Pfam" id="PF02826">
    <property type="entry name" value="2-Hacid_dh_C"/>
    <property type="match status" value="1"/>
</dbReference>
<name>A0A4R7BW96_9HYPH</name>
<comment type="caution">
    <text evidence="4">The sequence shown here is derived from an EMBL/GenBank/DDBJ whole genome shotgun (WGS) entry which is preliminary data.</text>
</comment>
<dbReference type="RefSeq" id="WP_133771298.1">
    <property type="nucleotide sequence ID" value="NZ_SNZR01000013.1"/>
</dbReference>
<organism evidence="4 5">
    <name type="scientific">Enterovirga rhinocerotis</name>
    <dbReference type="NCBI Taxonomy" id="1339210"/>
    <lineage>
        <taxon>Bacteria</taxon>
        <taxon>Pseudomonadati</taxon>
        <taxon>Pseudomonadota</taxon>
        <taxon>Alphaproteobacteria</taxon>
        <taxon>Hyphomicrobiales</taxon>
        <taxon>Methylobacteriaceae</taxon>
        <taxon>Enterovirga</taxon>
    </lineage>
</organism>
<dbReference type="InterPro" id="IPR036291">
    <property type="entry name" value="NAD(P)-bd_dom_sf"/>
</dbReference>
<reference evidence="4 5" key="1">
    <citation type="submission" date="2019-03" db="EMBL/GenBank/DDBJ databases">
        <title>Genomic Encyclopedia of Type Strains, Phase IV (KMG-IV): sequencing the most valuable type-strain genomes for metagenomic binning, comparative biology and taxonomic classification.</title>
        <authorList>
            <person name="Goeker M."/>
        </authorList>
    </citation>
    <scope>NUCLEOTIDE SEQUENCE [LARGE SCALE GENOMIC DNA]</scope>
    <source>
        <strain evidence="4 5">DSM 25903</strain>
    </source>
</reference>
<protein>
    <submittedName>
        <fullName evidence="4">Glyoxylate/hydroxypyruvate reductase A</fullName>
    </submittedName>
</protein>
<dbReference type="GO" id="GO:0016491">
    <property type="term" value="F:oxidoreductase activity"/>
    <property type="evidence" value="ECO:0007669"/>
    <property type="project" value="UniProtKB-KW"/>
</dbReference>
<dbReference type="AlphaFoldDB" id="A0A4R7BW96"/>
<proteinExistence type="predicted"/>
<sequence length="319" mass="34978">MTSRPNSLLLAVTGWHEESWLDRFRRLLPDRDTVSAREPFDPASIRYAATWKHRPGVLSNLPNLEAVFSLGAGIDHLATDPNLPDVPVLRVVDQDLTERMSEYVVMHCLMHLRKGWTYADRQRRGVWEDDREQPAARDVRVGIMGLGVLGGDSARKLRIMGFDVAGWSRTKREIDGIPTYAGEGELPAFLARTDILVVLLPLTADTRGLLDARLFAGLARDGRLGGPILVNAGRGGLQVETDILAALDDGTLKAATLDVFETEPLPSASRLWTHPAVQITPHNAAMSDPDAIASAVAAQIRRHEGGQSFINAVDLTRGY</sequence>
<evidence type="ECO:0000259" key="3">
    <source>
        <dbReference type="Pfam" id="PF02826"/>
    </source>
</evidence>
<keyword evidence="4" id="KW-0670">Pyruvate</keyword>
<dbReference type="InterPro" id="IPR006140">
    <property type="entry name" value="D-isomer_DH_NAD-bd"/>
</dbReference>
<keyword evidence="2" id="KW-0520">NAD</keyword>
<gene>
    <name evidence="4" type="ORF">EV668_2982</name>
</gene>
<dbReference type="CDD" id="cd12164">
    <property type="entry name" value="GDH_like_2"/>
    <property type="match status" value="1"/>
</dbReference>
<keyword evidence="1" id="KW-0560">Oxidoreductase</keyword>
<keyword evidence="5" id="KW-1185">Reference proteome</keyword>
<dbReference type="PANTHER" id="PTHR43333">
    <property type="entry name" value="2-HACID_DH_C DOMAIN-CONTAINING PROTEIN"/>
    <property type="match status" value="1"/>
</dbReference>
<evidence type="ECO:0000313" key="5">
    <source>
        <dbReference type="Proteomes" id="UP000295122"/>
    </source>
</evidence>
<dbReference type="Gene3D" id="3.40.50.720">
    <property type="entry name" value="NAD(P)-binding Rossmann-like Domain"/>
    <property type="match status" value="2"/>
</dbReference>